<reference evidence="1 2" key="1">
    <citation type="journal article" date="2013" name="PLoS ONE">
        <title>Lactobacillus paracasei comparative genomics: towards species pan-genome definition and exploitation of diversity.</title>
        <authorList>
            <person name="Smokvina T."/>
            <person name="Wels M."/>
            <person name="Polka J."/>
            <person name="Chervaux C."/>
            <person name="Brisse S."/>
            <person name="Boekhorst J."/>
            <person name="van Hylckama Vlieg J.E."/>
            <person name="Siezen R.J."/>
        </authorList>
    </citation>
    <scope>NUCLEOTIDE SEQUENCE [LARGE SCALE GENOMIC DNA]</scope>
    <source>
        <strain evidence="1 2">Lpp225</strain>
    </source>
</reference>
<organism evidence="1 2">
    <name type="scientific">Lacticaseibacillus paracasei subsp. paracasei Lpp225</name>
    <dbReference type="NCBI Taxonomy" id="1256225"/>
    <lineage>
        <taxon>Bacteria</taxon>
        <taxon>Bacillati</taxon>
        <taxon>Bacillota</taxon>
        <taxon>Bacilli</taxon>
        <taxon>Lactobacillales</taxon>
        <taxon>Lactobacillaceae</taxon>
        <taxon>Lacticaseibacillus</taxon>
    </lineage>
</organism>
<protein>
    <submittedName>
        <fullName evidence="1">Uncharacterized protein</fullName>
    </submittedName>
</protein>
<sequence>MMRNQELFRDEFFGKDNLALLDTVALEQIAGGDSYNLGTLNWVNGMGSGSP</sequence>
<dbReference type="EMBL" id="ANMM01000035">
    <property type="protein sequence ID" value="EPC35528.1"/>
    <property type="molecule type" value="Genomic_DNA"/>
</dbReference>
<evidence type="ECO:0000313" key="1">
    <source>
        <dbReference type="EMBL" id="EPC35528.1"/>
    </source>
</evidence>
<dbReference type="AlphaFoldDB" id="S2NWR1"/>
<dbReference type="Proteomes" id="UP000014270">
    <property type="component" value="Unassembled WGS sequence"/>
</dbReference>
<evidence type="ECO:0000313" key="2">
    <source>
        <dbReference type="Proteomes" id="UP000014270"/>
    </source>
</evidence>
<gene>
    <name evidence="1" type="ORF">Lpp225_2879</name>
</gene>
<comment type="caution">
    <text evidence="1">The sequence shown here is derived from an EMBL/GenBank/DDBJ whole genome shotgun (WGS) entry which is preliminary data.</text>
</comment>
<name>S2NWR1_LACPA</name>
<accession>S2NWR1</accession>
<proteinExistence type="predicted"/>
<dbReference type="PATRIC" id="fig|1256225.3.peg.2977"/>